<evidence type="ECO:0000259" key="4">
    <source>
        <dbReference type="Pfam" id="PF03449"/>
    </source>
</evidence>
<dbReference type="InterPro" id="IPR022691">
    <property type="entry name" value="Tscrpt_elong_fac_GreA/B_N"/>
</dbReference>
<keyword evidence="5" id="KW-0648">Protein biosynthesis</keyword>
<dbReference type="PANTHER" id="PTHR30437">
    <property type="entry name" value="TRANSCRIPTION ELONGATION FACTOR GREA"/>
    <property type="match status" value="1"/>
</dbReference>
<dbReference type="Proteomes" id="UP000776252">
    <property type="component" value="Unassembled WGS sequence"/>
</dbReference>
<dbReference type="InterPro" id="IPR001437">
    <property type="entry name" value="Tscrpt_elong_fac_GreA/B_C"/>
</dbReference>
<dbReference type="InterPro" id="IPR023459">
    <property type="entry name" value="Tscrpt_elong_fac_GreA/B_fam"/>
</dbReference>
<keyword evidence="6" id="KW-1185">Reference proteome</keyword>
<evidence type="ECO:0000256" key="1">
    <source>
        <dbReference type="ARBA" id="ARBA00023015"/>
    </source>
</evidence>
<evidence type="ECO:0000259" key="3">
    <source>
        <dbReference type="Pfam" id="PF01272"/>
    </source>
</evidence>
<protein>
    <submittedName>
        <fullName evidence="5">GreA/GreB family elongation factor</fullName>
    </submittedName>
</protein>
<keyword evidence="2" id="KW-0804">Transcription</keyword>
<dbReference type="RefSeq" id="WP_216147691.1">
    <property type="nucleotide sequence ID" value="NZ_JAHLDV010000012.1"/>
</dbReference>
<dbReference type="Pfam" id="PF01272">
    <property type="entry name" value="GreA_GreB"/>
    <property type="match status" value="1"/>
</dbReference>
<dbReference type="PIRSF" id="PIRSF006092">
    <property type="entry name" value="GreA_GreB"/>
    <property type="match status" value="1"/>
</dbReference>
<keyword evidence="1" id="KW-0805">Transcription regulation</keyword>
<proteinExistence type="predicted"/>
<dbReference type="Pfam" id="PF03449">
    <property type="entry name" value="GreA_GreB_N"/>
    <property type="match status" value="1"/>
</dbReference>
<dbReference type="PANTHER" id="PTHR30437:SF4">
    <property type="entry name" value="TRANSCRIPTION ELONGATION FACTOR GREA"/>
    <property type="match status" value="1"/>
</dbReference>
<organism evidence="5 6">
    <name type="scientific">Clostridium frigoris</name>
    <dbReference type="NCBI Taxonomy" id="205327"/>
    <lineage>
        <taxon>Bacteria</taxon>
        <taxon>Bacillati</taxon>
        <taxon>Bacillota</taxon>
        <taxon>Clostridia</taxon>
        <taxon>Eubacteriales</taxon>
        <taxon>Clostridiaceae</taxon>
        <taxon>Clostridium</taxon>
    </lineage>
</organism>
<reference evidence="5 6" key="1">
    <citation type="submission" date="2021-06" db="EMBL/GenBank/DDBJ databases">
        <title>Clostridia strains as spoilage organisms.</title>
        <authorList>
            <person name="Wambui J."/>
            <person name="Stephan R."/>
            <person name="Stevens M.J.A."/>
        </authorList>
    </citation>
    <scope>NUCLEOTIDE SEQUENCE [LARGE SCALE GENOMIC DNA]</scope>
    <source>
        <strain evidence="5 6">DSM 14204</strain>
    </source>
</reference>
<evidence type="ECO:0000256" key="2">
    <source>
        <dbReference type="ARBA" id="ARBA00023163"/>
    </source>
</evidence>
<gene>
    <name evidence="5" type="ORF">KPL37_08065</name>
</gene>
<accession>A0ABS6BV28</accession>
<comment type="caution">
    <text evidence="5">The sequence shown here is derived from an EMBL/GenBank/DDBJ whole genome shotgun (WGS) entry which is preliminary data.</text>
</comment>
<sequence length="155" mass="17445">MNNKLTKKDIEELQKEFNYRKGPLTMEIAHEKMVAAAHGDRSENAEYKAAKSNMYDNFKRMGYLIKMIRSAEIIDDVIDNTAGANIGNKLLIKFEGSDNIEEIELVTTLQVDIINGKFSIESPIGRVLFGKVIGDTAYVESPDGNYKIELVNIIK</sequence>
<keyword evidence="5" id="KW-0251">Elongation factor</keyword>
<feature type="domain" description="Transcription elongation factor GreA/GreB N-terminal" evidence="4">
    <location>
        <begin position="4"/>
        <end position="73"/>
    </location>
</feature>
<dbReference type="EMBL" id="JAHLDV010000012">
    <property type="protein sequence ID" value="MBU3159703.1"/>
    <property type="molecule type" value="Genomic_DNA"/>
</dbReference>
<evidence type="ECO:0000313" key="5">
    <source>
        <dbReference type="EMBL" id="MBU3159703.1"/>
    </source>
</evidence>
<dbReference type="GO" id="GO:0003746">
    <property type="term" value="F:translation elongation factor activity"/>
    <property type="evidence" value="ECO:0007669"/>
    <property type="project" value="UniProtKB-KW"/>
</dbReference>
<evidence type="ECO:0000313" key="6">
    <source>
        <dbReference type="Proteomes" id="UP000776252"/>
    </source>
</evidence>
<feature type="domain" description="Transcription elongation factor GreA/GreB C-terminal" evidence="3">
    <location>
        <begin position="85"/>
        <end position="153"/>
    </location>
</feature>
<name>A0ABS6BV28_9CLOT</name>